<gene>
    <name evidence="30" type="primary">LOC115812194</name>
</gene>
<evidence type="ECO:0000256" key="4">
    <source>
        <dbReference type="ARBA" id="ARBA00010701"/>
    </source>
</evidence>
<dbReference type="GO" id="GO:0008201">
    <property type="term" value="F:heparin binding"/>
    <property type="evidence" value="ECO:0007669"/>
    <property type="project" value="UniProtKB-KW"/>
</dbReference>
<comment type="catalytic activity">
    <reaction evidence="1">
        <text>a triacylglycerol + H2O = a diacylglycerol + a fatty acid + H(+)</text>
        <dbReference type="Rhea" id="RHEA:12044"/>
        <dbReference type="ChEBI" id="CHEBI:15377"/>
        <dbReference type="ChEBI" id="CHEBI:15378"/>
        <dbReference type="ChEBI" id="CHEBI:17855"/>
        <dbReference type="ChEBI" id="CHEBI:18035"/>
        <dbReference type="ChEBI" id="CHEBI:28868"/>
        <dbReference type="EC" id="3.1.1.34"/>
    </reaction>
</comment>
<evidence type="ECO:0000256" key="5">
    <source>
        <dbReference type="ARBA" id="ARBA00013181"/>
    </source>
</evidence>
<dbReference type="InterPro" id="IPR001024">
    <property type="entry name" value="PLAT/LH2_dom"/>
</dbReference>
<evidence type="ECO:0000256" key="9">
    <source>
        <dbReference type="ARBA" id="ARBA00022525"/>
    </source>
</evidence>
<feature type="active site" description="Charge relay system" evidence="23">
    <location>
        <position position="274"/>
    </location>
</feature>
<keyword evidence="11" id="KW-0358">Heparin-binding</keyword>
<accession>A0A6J2VE71</accession>
<keyword evidence="19" id="KW-0472">Membrane</keyword>
<dbReference type="InterPro" id="IPR000734">
    <property type="entry name" value="TAG_lipase"/>
</dbReference>
<dbReference type="AlphaFoldDB" id="A0A6J2VE71"/>
<dbReference type="GO" id="GO:0046872">
    <property type="term" value="F:metal ion binding"/>
    <property type="evidence" value="ECO:0007669"/>
    <property type="project" value="UniProtKB-KW"/>
</dbReference>
<evidence type="ECO:0000256" key="27">
    <source>
        <dbReference type="SAM" id="SignalP"/>
    </source>
</evidence>
<dbReference type="RefSeq" id="XP_030630539.1">
    <property type="nucleotide sequence ID" value="XM_030774679.1"/>
</dbReference>
<evidence type="ECO:0000256" key="12">
    <source>
        <dbReference type="ARBA" id="ARBA00022723"/>
    </source>
</evidence>
<dbReference type="GO" id="GO:0016042">
    <property type="term" value="P:lipid catabolic process"/>
    <property type="evidence" value="ECO:0007669"/>
    <property type="project" value="UniProtKB-KW"/>
</dbReference>
<dbReference type="GO" id="GO:0034185">
    <property type="term" value="F:apolipoprotein binding"/>
    <property type="evidence" value="ECO:0007669"/>
    <property type="project" value="TreeGrafter"/>
</dbReference>
<keyword evidence="13 27" id="KW-0732">Signal</keyword>
<evidence type="ECO:0000256" key="1">
    <source>
        <dbReference type="ARBA" id="ARBA00000137"/>
    </source>
</evidence>
<dbReference type="InterPro" id="IPR002330">
    <property type="entry name" value="Lipo_Lipase"/>
</dbReference>
<keyword evidence="16" id="KW-0442">Lipid degradation</keyword>
<dbReference type="InterPro" id="IPR029058">
    <property type="entry name" value="AB_hydrolase_fold"/>
</dbReference>
<feature type="domain" description="PLAT" evidence="28">
    <location>
        <begin position="347"/>
        <end position="468"/>
    </location>
</feature>
<evidence type="ECO:0000256" key="19">
    <source>
        <dbReference type="ARBA" id="ARBA00023136"/>
    </source>
</evidence>
<keyword evidence="22" id="KW-0850">VLDL</keyword>
<dbReference type="CDD" id="cd00707">
    <property type="entry name" value="Pancreat_lipase_like"/>
    <property type="match status" value="1"/>
</dbReference>
<evidence type="ECO:0000256" key="16">
    <source>
        <dbReference type="ARBA" id="ARBA00022963"/>
    </source>
</evidence>
<dbReference type="FunCoup" id="A0A6J2VE71">
    <property type="interactions" value="87"/>
</dbReference>
<dbReference type="PRINTS" id="PR00821">
    <property type="entry name" value="TAGLIPASE"/>
</dbReference>
<dbReference type="OrthoDB" id="199913at2759"/>
<proteinExistence type="inferred from homology"/>
<evidence type="ECO:0000313" key="30">
    <source>
        <dbReference type="RefSeq" id="XP_030630539.1"/>
    </source>
</evidence>
<keyword evidence="20" id="KW-1015">Disulfide bond</keyword>
<dbReference type="Pfam" id="PF01477">
    <property type="entry name" value="PLAT"/>
    <property type="match status" value="1"/>
</dbReference>
<evidence type="ECO:0000256" key="14">
    <source>
        <dbReference type="ARBA" id="ARBA00022801"/>
    </source>
</evidence>
<dbReference type="GeneID" id="115812194"/>
<keyword evidence="12 24" id="KW-0479">Metal-binding</keyword>
<dbReference type="PIRSF" id="PIRSF000865">
    <property type="entry name" value="Lipoprotein_lipase_LIPH"/>
    <property type="match status" value="1"/>
</dbReference>
<comment type="subcellular location">
    <subcellularLocation>
        <location evidence="2">Cell membrane</location>
        <topology evidence="2">Peripheral membrane protein</topology>
        <orientation evidence="2">Extracellular side</orientation>
    </subcellularLocation>
    <subcellularLocation>
        <location evidence="3">Secreted</location>
        <location evidence="3">Extracellular space</location>
        <location evidence="3">Extracellular matrix</location>
    </subcellularLocation>
</comment>
<evidence type="ECO:0000259" key="28">
    <source>
        <dbReference type="PROSITE" id="PS50095"/>
    </source>
</evidence>
<evidence type="ECO:0000256" key="21">
    <source>
        <dbReference type="ARBA" id="ARBA00023180"/>
    </source>
</evidence>
<dbReference type="FunFam" id="3.40.50.1820:FF:000031">
    <property type="entry name" value="Lipoprotein lipase"/>
    <property type="match status" value="1"/>
</dbReference>
<feature type="active site" description="Charge relay system" evidence="23">
    <location>
        <position position="189"/>
    </location>
</feature>
<evidence type="ECO:0000256" key="6">
    <source>
        <dbReference type="ARBA" id="ARBA00018617"/>
    </source>
</evidence>
<evidence type="ECO:0000256" key="3">
    <source>
        <dbReference type="ARBA" id="ARBA00004498"/>
    </source>
</evidence>
<dbReference type="InterPro" id="IPR036392">
    <property type="entry name" value="PLAT/LH2_dom_sf"/>
</dbReference>
<evidence type="ECO:0000256" key="24">
    <source>
        <dbReference type="PIRSR" id="PIRSR000865-2"/>
    </source>
</evidence>
<keyword evidence="10" id="KW-0272">Extracellular matrix</keyword>
<keyword evidence="29" id="KW-1185">Reference proteome</keyword>
<dbReference type="PROSITE" id="PS50095">
    <property type="entry name" value="PLAT"/>
    <property type="match status" value="1"/>
</dbReference>
<evidence type="ECO:0000256" key="25">
    <source>
        <dbReference type="PROSITE-ProRule" id="PRU00152"/>
    </source>
</evidence>
<evidence type="ECO:0000256" key="10">
    <source>
        <dbReference type="ARBA" id="ARBA00022530"/>
    </source>
</evidence>
<protein>
    <recommendedName>
        <fullName evidence="6">Lipoprotein lipase</fullName>
        <ecNumber evidence="5">3.1.1.34</ecNumber>
    </recommendedName>
</protein>
<feature type="signal peptide" evidence="27">
    <location>
        <begin position="1"/>
        <end position="21"/>
    </location>
</feature>
<evidence type="ECO:0000256" key="13">
    <source>
        <dbReference type="ARBA" id="ARBA00022729"/>
    </source>
</evidence>
<keyword evidence="15 24" id="KW-0106">Calcium</keyword>
<dbReference type="GO" id="GO:0004465">
    <property type="term" value="F:lipoprotein lipase activity"/>
    <property type="evidence" value="ECO:0007669"/>
    <property type="project" value="UniProtKB-EC"/>
</dbReference>
<dbReference type="InterPro" id="IPR033906">
    <property type="entry name" value="Lipase_N"/>
</dbReference>
<dbReference type="SMART" id="SM00308">
    <property type="entry name" value="LH2"/>
    <property type="match status" value="1"/>
</dbReference>
<keyword evidence="9" id="KW-0964">Secreted</keyword>
<name>A0A6J2VE71_CHACN</name>
<keyword evidence="18" id="KW-0443">Lipid metabolism</keyword>
<dbReference type="Gene3D" id="2.60.60.20">
    <property type="entry name" value="PLAT/LH2 domain"/>
    <property type="match status" value="1"/>
</dbReference>
<dbReference type="GO" id="GO:0034361">
    <property type="term" value="C:very-low-density lipoprotein particle"/>
    <property type="evidence" value="ECO:0007669"/>
    <property type="project" value="UniProtKB-KW"/>
</dbReference>
<dbReference type="InterPro" id="IPR016272">
    <property type="entry name" value="Lipase_LIPH"/>
</dbReference>
<comment type="caution">
    <text evidence="25">Lacks conserved residue(s) required for the propagation of feature annotation.</text>
</comment>
<dbReference type="PANTHER" id="PTHR11610">
    <property type="entry name" value="LIPASE"/>
    <property type="match status" value="1"/>
</dbReference>
<keyword evidence="7" id="KW-1003">Cell membrane</keyword>
<dbReference type="Gene3D" id="3.40.50.1820">
    <property type="entry name" value="alpha/beta hydrolase"/>
    <property type="match status" value="1"/>
</dbReference>
<comment type="similarity">
    <text evidence="4 26">Belongs to the AB hydrolase superfamily. Lipase family.</text>
</comment>
<reference evidence="30" key="1">
    <citation type="submission" date="2025-08" db="UniProtKB">
        <authorList>
            <consortium name="RefSeq"/>
        </authorList>
    </citation>
    <scope>IDENTIFICATION</scope>
</reference>
<dbReference type="Proteomes" id="UP000504632">
    <property type="component" value="Chromosome 5"/>
</dbReference>
<dbReference type="InParanoid" id="A0A6J2VE71"/>
<dbReference type="SUPFAM" id="SSF49723">
    <property type="entry name" value="Lipase/lipooxygenase domain (PLAT/LH2 domain)"/>
    <property type="match status" value="1"/>
</dbReference>
<dbReference type="SUPFAM" id="SSF53474">
    <property type="entry name" value="alpha/beta-Hydrolases"/>
    <property type="match status" value="1"/>
</dbReference>
<evidence type="ECO:0000256" key="22">
    <source>
        <dbReference type="ARBA" id="ARBA00023313"/>
    </source>
</evidence>
<dbReference type="GO" id="GO:0005886">
    <property type="term" value="C:plasma membrane"/>
    <property type="evidence" value="ECO:0007669"/>
    <property type="project" value="UniProtKB-SubCell"/>
</dbReference>
<evidence type="ECO:0000256" key="7">
    <source>
        <dbReference type="ARBA" id="ARBA00022475"/>
    </source>
</evidence>
<dbReference type="PANTHER" id="PTHR11610:SF3">
    <property type="entry name" value="LIPOPROTEIN LIPASE"/>
    <property type="match status" value="1"/>
</dbReference>
<keyword evidence="8" id="KW-0162">Chylomicron</keyword>
<evidence type="ECO:0000256" key="23">
    <source>
        <dbReference type="PIRSR" id="PIRSR000865-1"/>
    </source>
</evidence>
<sequence length="507" mass="57295">MGKENIWLLIVGIYFIKTCAPLSNTTESPLSKNSTETVVDYSDVESKFSVRTAEEPDEDVCYLIPGKPETIAQCNFNTEGQTFLIIHGWSVAGLFESWIYKLVSALFEREPTANVIVVDWLHRASQHYPTSAENTKLVGQDVAKFVNWLEGLEYPLDKIHVLGYSLGAHVAGIAGNLTNSKVNRITGLDPAGPSFENADSLRRLSPDDAKFVDVLHTNTRGTPDLSIGIQRPVGHVDIYPNGGTFQPGCSLQNTMRMIATYGFYNMDQLVKCSHERAVHLFIDSLVNQAQQSWAYRCGSKDSFNKGLCLSCRKNRCNKLGYSVNKIRTTRSTKMYLKTRAMMPYKVFHYQIKVHIFNQKNVSLVEQPLKVSLYGTHGEREEITVTMPGMITNTTISFLVTSDVDVGEILMIKMQWEKDSYFSGFFGANEFMIRRLRVKSGETQAKAIFQTKEGEFGYLKQGGDTLVFVKSKENPVSRREERLHRLKMHGSFFKQGMNEAEKEMKENS</sequence>
<evidence type="ECO:0000256" key="8">
    <source>
        <dbReference type="ARBA" id="ARBA00022513"/>
    </source>
</evidence>
<keyword evidence="21" id="KW-0325">Glycoprotein</keyword>
<evidence type="ECO:0000313" key="29">
    <source>
        <dbReference type="Proteomes" id="UP000504632"/>
    </source>
</evidence>
<feature type="binding site" evidence="24">
    <location>
        <position position="203"/>
    </location>
    <ligand>
        <name>Ca(2+)</name>
        <dbReference type="ChEBI" id="CHEBI:29108"/>
    </ligand>
</feature>
<dbReference type="GO" id="GO:0042627">
    <property type="term" value="C:chylomicron"/>
    <property type="evidence" value="ECO:0007669"/>
    <property type="project" value="UniProtKB-KW"/>
</dbReference>
<dbReference type="EC" id="3.1.1.34" evidence="5"/>
<dbReference type="Pfam" id="PF00151">
    <property type="entry name" value="Lipase"/>
    <property type="match status" value="1"/>
</dbReference>
<evidence type="ECO:0000256" key="20">
    <source>
        <dbReference type="ARBA" id="ARBA00023157"/>
    </source>
</evidence>
<evidence type="ECO:0000256" key="2">
    <source>
        <dbReference type="ARBA" id="ARBA00004296"/>
    </source>
</evidence>
<keyword evidence="14" id="KW-0378">Hydrolase</keyword>
<evidence type="ECO:0000256" key="11">
    <source>
        <dbReference type="ARBA" id="ARBA00022674"/>
    </source>
</evidence>
<evidence type="ECO:0000256" key="18">
    <source>
        <dbReference type="ARBA" id="ARBA00023098"/>
    </source>
</evidence>
<organism evidence="29 30">
    <name type="scientific">Chanos chanos</name>
    <name type="common">Milkfish</name>
    <name type="synonym">Mugil chanos</name>
    <dbReference type="NCBI Taxonomy" id="29144"/>
    <lineage>
        <taxon>Eukaryota</taxon>
        <taxon>Metazoa</taxon>
        <taxon>Chordata</taxon>
        <taxon>Craniata</taxon>
        <taxon>Vertebrata</taxon>
        <taxon>Euteleostomi</taxon>
        <taxon>Actinopterygii</taxon>
        <taxon>Neopterygii</taxon>
        <taxon>Teleostei</taxon>
        <taxon>Ostariophysi</taxon>
        <taxon>Gonorynchiformes</taxon>
        <taxon>Chanidae</taxon>
        <taxon>Chanos</taxon>
    </lineage>
</organism>
<evidence type="ECO:0000256" key="26">
    <source>
        <dbReference type="RuleBase" id="RU004262"/>
    </source>
</evidence>
<dbReference type="PRINTS" id="PR00822">
    <property type="entry name" value="LIPOLIPASE"/>
</dbReference>
<dbReference type="InterPro" id="IPR013818">
    <property type="entry name" value="Lipase"/>
</dbReference>
<keyword evidence="30" id="KW-0449">Lipoprotein</keyword>
<feature type="active site" description="Nucleophile" evidence="23">
    <location>
        <position position="165"/>
    </location>
</feature>
<feature type="binding site" evidence="24">
    <location>
        <position position="208"/>
    </location>
    <ligand>
        <name>Ca(2+)</name>
        <dbReference type="ChEBI" id="CHEBI:29108"/>
    </ligand>
</feature>
<evidence type="ECO:0000256" key="15">
    <source>
        <dbReference type="ARBA" id="ARBA00022837"/>
    </source>
</evidence>
<keyword evidence="17" id="KW-0944">Nitration</keyword>
<dbReference type="GO" id="GO:0034372">
    <property type="term" value="P:very-low-density lipoprotein particle remodeling"/>
    <property type="evidence" value="ECO:0007669"/>
    <property type="project" value="TreeGrafter"/>
</dbReference>
<evidence type="ECO:0000256" key="17">
    <source>
        <dbReference type="ARBA" id="ARBA00023074"/>
    </source>
</evidence>
<feature type="chain" id="PRO_5026659718" description="Lipoprotein lipase" evidence="27">
    <location>
        <begin position="22"/>
        <end position="507"/>
    </location>
</feature>